<accession>A0A0L8GVD6</accession>
<dbReference type="EMBL" id="KQ420255">
    <property type="protein sequence ID" value="KOF80862.1"/>
    <property type="molecule type" value="Genomic_DNA"/>
</dbReference>
<evidence type="ECO:0000313" key="1">
    <source>
        <dbReference type="EMBL" id="KOF80862.1"/>
    </source>
</evidence>
<proteinExistence type="predicted"/>
<sequence>MHTYRQPHLHLYTHIATFQLQDYGWNVPLKSYEKKIYIHFLPNRQQGPIDLILLPERDRRY</sequence>
<gene>
    <name evidence="1" type="ORF">OCBIM_22027313mg</name>
</gene>
<organism evidence="1">
    <name type="scientific">Octopus bimaculoides</name>
    <name type="common">California two-spotted octopus</name>
    <dbReference type="NCBI Taxonomy" id="37653"/>
    <lineage>
        <taxon>Eukaryota</taxon>
        <taxon>Metazoa</taxon>
        <taxon>Spiralia</taxon>
        <taxon>Lophotrochozoa</taxon>
        <taxon>Mollusca</taxon>
        <taxon>Cephalopoda</taxon>
        <taxon>Coleoidea</taxon>
        <taxon>Octopodiformes</taxon>
        <taxon>Octopoda</taxon>
        <taxon>Incirrata</taxon>
        <taxon>Octopodidae</taxon>
        <taxon>Octopus</taxon>
    </lineage>
</organism>
<dbReference type="AlphaFoldDB" id="A0A0L8GVD6"/>
<name>A0A0L8GVD6_OCTBM</name>
<protein>
    <submittedName>
        <fullName evidence="1">Uncharacterized protein</fullName>
    </submittedName>
</protein>
<reference evidence="1" key="1">
    <citation type="submission" date="2015-07" db="EMBL/GenBank/DDBJ databases">
        <title>MeaNS - Measles Nucleotide Surveillance Program.</title>
        <authorList>
            <person name="Tran T."/>
            <person name="Druce J."/>
        </authorList>
    </citation>
    <scope>NUCLEOTIDE SEQUENCE</scope>
    <source>
        <strain evidence="1">UCB-OBI-ISO-001</strain>
        <tissue evidence="1">Gonad</tissue>
    </source>
</reference>